<keyword evidence="3" id="KW-1185">Reference proteome</keyword>
<dbReference type="AlphaFoldDB" id="A0A1L7WM72"/>
<feature type="domain" description="N-acetyltransferase" evidence="1">
    <location>
        <begin position="117"/>
        <end position="185"/>
    </location>
</feature>
<accession>A0A1L7WM72</accession>
<evidence type="ECO:0000259" key="1">
    <source>
        <dbReference type="Pfam" id="PF00583"/>
    </source>
</evidence>
<evidence type="ECO:0000313" key="3">
    <source>
        <dbReference type="Proteomes" id="UP000184330"/>
    </source>
</evidence>
<dbReference type="OrthoDB" id="2326446at2759"/>
<gene>
    <name evidence="2" type="ORF">PAC_03763</name>
</gene>
<name>A0A1L7WM72_9HELO</name>
<organism evidence="2 3">
    <name type="scientific">Phialocephala subalpina</name>
    <dbReference type="NCBI Taxonomy" id="576137"/>
    <lineage>
        <taxon>Eukaryota</taxon>
        <taxon>Fungi</taxon>
        <taxon>Dikarya</taxon>
        <taxon>Ascomycota</taxon>
        <taxon>Pezizomycotina</taxon>
        <taxon>Leotiomycetes</taxon>
        <taxon>Helotiales</taxon>
        <taxon>Mollisiaceae</taxon>
        <taxon>Phialocephala</taxon>
        <taxon>Phialocephala fortinii species complex</taxon>
    </lineage>
</organism>
<dbReference type="Proteomes" id="UP000184330">
    <property type="component" value="Unassembled WGS sequence"/>
</dbReference>
<dbReference type="Pfam" id="PF00583">
    <property type="entry name" value="Acetyltransf_1"/>
    <property type="match status" value="1"/>
</dbReference>
<dbReference type="InterPro" id="IPR000182">
    <property type="entry name" value="GNAT_dom"/>
</dbReference>
<dbReference type="SUPFAM" id="SSF55729">
    <property type="entry name" value="Acyl-CoA N-acyltransferases (Nat)"/>
    <property type="match status" value="1"/>
</dbReference>
<evidence type="ECO:0000313" key="2">
    <source>
        <dbReference type="EMBL" id="CZR53881.1"/>
    </source>
</evidence>
<dbReference type="Gene3D" id="3.40.630.30">
    <property type="match status" value="1"/>
</dbReference>
<reference evidence="2 3" key="1">
    <citation type="submission" date="2016-03" db="EMBL/GenBank/DDBJ databases">
        <authorList>
            <person name="Ploux O."/>
        </authorList>
    </citation>
    <scope>NUCLEOTIDE SEQUENCE [LARGE SCALE GENOMIC DNA]</scope>
    <source>
        <strain evidence="2 3">UAMH 11012</strain>
    </source>
</reference>
<proteinExistence type="predicted"/>
<dbReference type="GO" id="GO:0016747">
    <property type="term" value="F:acyltransferase activity, transferring groups other than amino-acyl groups"/>
    <property type="evidence" value="ECO:0007669"/>
    <property type="project" value="InterPro"/>
</dbReference>
<protein>
    <recommendedName>
        <fullName evidence="1">N-acetyltransferase domain-containing protein</fullName>
    </recommendedName>
</protein>
<dbReference type="InterPro" id="IPR016181">
    <property type="entry name" value="Acyl_CoA_acyltransferase"/>
</dbReference>
<dbReference type="EMBL" id="FJOG01000004">
    <property type="protein sequence ID" value="CZR53881.1"/>
    <property type="molecule type" value="Genomic_DNA"/>
</dbReference>
<sequence>MPSSIIEEVTAEPIKAPARAKVNLIAWDPESPAHVERMFQQRVACGWNETYVKKWRGVQREGKMTLQWVVLSDNDPEKETKLAQHQLKYPREALPIIDTATALGGKPRTPSSQSFIPVGHISLDAESPNPDQADAEKGLYCITTFYISRAIQRGGLGRAAMDTIESEAVNEPLCAKVLSLDTLAKESTNRNEMLAELGIDLESLSNQDWYERRGYKVWRYVEGHIQHRDRNGKVWPLDGVFMKKTVA</sequence>